<dbReference type="Proteomes" id="UP000279089">
    <property type="component" value="Unassembled WGS sequence"/>
</dbReference>
<name>A0A3N4MHQ4_9BACT</name>
<organism evidence="1 2">
    <name type="scientific">Chitinophaga barathri</name>
    <dbReference type="NCBI Taxonomy" id="1647451"/>
    <lineage>
        <taxon>Bacteria</taxon>
        <taxon>Pseudomonadati</taxon>
        <taxon>Bacteroidota</taxon>
        <taxon>Chitinophagia</taxon>
        <taxon>Chitinophagales</taxon>
        <taxon>Chitinophagaceae</taxon>
        <taxon>Chitinophaga</taxon>
    </lineage>
</organism>
<dbReference type="AlphaFoldDB" id="A0A3N4MHQ4"/>
<protein>
    <recommendedName>
        <fullName evidence="3">DNA methylase adenine-specific domain-containing protein</fullName>
    </recommendedName>
</protein>
<reference evidence="2" key="1">
    <citation type="submission" date="2018-11" db="EMBL/GenBank/DDBJ databases">
        <title>Chitinophaga lutea sp.nov., isolate from arsenic contaminated soil.</title>
        <authorList>
            <person name="Zong Y."/>
        </authorList>
    </citation>
    <scope>NUCLEOTIDE SEQUENCE [LARGE SCALE GENOMIC DNA]</scope>
    <source>
        <strain evidence="2">YLT18</strain>
    </source>
</reference>
<accession>A0A3N4MHQ4</accession>
<sequence length="156" mass="17008">MAYNAKRKLEGNLAALRISLQWDGKRKLSEQEVSALKSYAGFGGIPAILFPGTEREGWVASGAKEADLQLLPLNRDLHLLLSEHLAADDYKQAVSAMKESVLSAFYTPTVIPQVLFEAMIESGLSPQRIYEPSAGAGIFITEAVRSFPNLQEVTAV</sequence>
<dbReference type="RefSeq" id="WP_120514410.1">
    <property type="nucleotide sequence ID" value="NZ_QXZY01000001.1"/>
</dbReference>
<evidence type="ECO:0000313" key="2">
    <source>
        <dbReference type="Proteomes" id="UP000279089"/>
    </source>
</evidence>
<keyword evidence="2" id="KW-1185">Reference proteome</keyword>
<dbReference type="OrthoDB" id="9815272at2"/>
<proteinExistence type="predicted"/>
<evidence type="ECO:0008006" key="3">
    <source>
        <dbReference type="Google" id="ProtNLM"/>
    </source>
</evidence>
<gene>
    <name evidence="1" type="ORF">EG028_02250</name>
</gene>
<evidence type="ECO:0000313" key="1">
    <source>
        <dbReference type="EMBL" id="RPD43138.1"/>
    </source>
</evidence>
<comment type="caution">
    <text evidence="1">The sequence shown here is derived from an EMBL/GenBank/DDBJ whole genome shotgun (WGS) entry which is preliminary data.</text>
</comment>
<dbReference type="EMBL" id="RMBX01000001">
    <property type="protein sequence ID" value="RPD43138.1"/>
    <property type="molecule type" value="Genomic_DNA"/>
</dbReference>